<keyword evidence="2" id="KW-1185">Reference proteome</keyword>
<dbReference type="Proteomes" id="UP001283361">
    <property type="component" value="Unassembled WGS sequence"/>
</dbReference>
<dbReference type="AlphaFoldDB" id="A0AAE0ZH25"/>
<name>A0AAE0ZH25_9GAST</name>
<gene>
    <name evidence="1" type="ORF">RRG08_061245</name>
</gene>
<evidence type="ECO:0000313" key="1">
    <source>
        <dbReference type="EMBL" id="KAK3768786.1"/>
    </source>
</evidence>
<organism evidence="1 2">
    <name type="scientific">Elysia crispata</name>
    <name type="common">lettuce slug</name>
    <dbReference type="NCBI Taxonomy" id="231223"/>
    <lineage>
        <taxon>Eukaryota</taxon>
        <taxon>Metazoa</taxon>
        <taxon>Spiralia</taxon>
        <taxon>Lophotrochozoa</taxon>
        <taxon>Mollusca</taxon>
        <taxon>Gastropoda</taxon>
        <taxon>Heterobranchia</taxon>
        <taxon>Euthyneura</taxon>
        <taxon>Panpulmonata</taxon>
        <taxon>Sacoglossa</taxon>
        <taxon>Placobranchoidea</taxon>
        <taxon>Plakobranchidae</taxon>
        <taxon>Elysia</taxon>
    </lineage>
</organism>
<dbReference type="EMBL" id="JAWDGP010004017">
    <property type="protein sequence ID" value="KAK3768786.1"/>
    <property type="molecule type" value="Genomic_DNA"/>
</dbReference>
<evidence type="ECO:0000313" key="2">
    <source>
        <dbReference type="Proteomes" id="UP001283361"/>
    </source>
</evidence>
<accession>A0AAE0ZH25</accession>
<sequence length="85" mass="9442">MVRTSIPKWNSSCLGAAQIKIDLCANRFGRGSIASECQWLSVNTLTLLNTEACRWSFEPSYGWRTVDSFEDSLGCALSSLGWALY</sequence>
<reference evidence="1" key="1">
    <citation type="journal article" date="2023" name="G3 (Bethesda)">
        <title>A reference genome for the long-term kleptoplast-retaining sea slug Elysia crispata morphotype clarki.</title>
        <authorList>
            <person name="Eastman K.E."/>
            <person name="Pendleton A.L."/>
            <person name="Shaikh M.A."/>
            <person name="Suttiyut T."/>
            <person name="Ogas R."/>
            <person name="Tomko P."/>
            <person name="Gavelis G."/>
            <person name="Widhalm J.R."/>
            <person name="Wisecaver J.H."/>
        </authorList>
    </citation>
    <scope>NUCLEOTIDE SEQUENCE</scope>
    <source>
        <strain evidence="1">ECLA1</strain>
    </source>
</reference>
<protein>
    <submittedName>
        <fullName evidence="1">Uncharacterized protein</fullName>
    </submittedName>
</protein>
<proteinExistence type="predicted"/>
<comment type="caution">
    <text evidence="1">The sequence shown here is derived from an EMBL/GenBank/DDBJ whole genome shotgun (WGS) entry which is preliminary data.</text>
</comment>